<feature type="compositionally biased region" description="Low complexity" evidence="1">
    <location>
        <begin position="152"/>
        <end position="172"/>
    </location>
</feature>
<keyword evidence="3" id="KW-1185">Reference proteome</keyword>
<gene>
    <name evidence="2" type="ORF">J8F10_31745</name>
</gene>
<evidence type="ECO:0000313" key="2">
    <source>
        <dbReference type="EMBL" id="MBP3959845.1"/>
    </source>
</evidence>
<dbReference type="EMBL" id="JAGKQQ010000001">
    <property type="protein sequence ID" value="MBP3959845.1"/>
    <property type="molecule type" value="Genomic_DNA"/>
</dbReference>
<comment type="caution">
    <text evidence="2">The sequence shown here is derived from an EMBL/GenBank/DDBJ whole genome shotgun (WGS) entry which is preliminary data.</text>
</comment>
<evidence type="ECO:0008006" key="4">
    <source>
        <dbReference type="Google" id="ProtNLM"/>
    </source>
</evidence>
<evidence type="ECO:0000256" key="1">
    <source>
        <dbReference type="SAM" id="MobiDB-lite"/>
    </source>
</evidence>
<name>A0ABS5C1I5_9BACT</name>
<dbReference type="RefSeq" id="WP_210660675.1">
    <property type="nucleotide sequence ID" value="NZ_JAGKQQ010000001.1"/>
</dbReference>
<reference evidence="2 3" key="1">
    <citation type="submission" date="2021-04" db="EMBL/GenBank/DDBJ databases">
        <authorList>
            <person name="Ivanova A."/>
        </authorList>
    </citation>
    <scope>NUCLEOTIDE SEQUENCE [LARGE SCALE GENOMIC DNA]</scope>
    <source>
        <strain evidence="2 3">G18</strain>
    </source>
</reference>
<organism evidence="2 3">
    <name type="scientific">Gemmata palustris</name>
    <dbReference type="NCBI Taxonomy" id="2822762"/>
    <lineage>
        <taxon>Bacteria</taxon>
        <taxon>Pseudomonadati</taxon>
        <taxon>Planctomycetota</taxon>
        <taxon>Planctomycetia</taxon>
        <taxon>Gemmatales</taxon>
        <taxon>Gemmataceae</taxon>
        <taxon>Gemmata</taxon>
    </lineage>
</organism>
<sequence>MPVVKPVDWAFGPEVGESYPTKLPPLRGDRATLVMGKLARPGATAVTATVNGLVNGKPVVLTLSQGLPAPRVEHFFLNLMVAQWKNAPHKDAPAMLQSDRALALASTQVKLYRDEFLTQAAWAVSVDRFDEAEKLYAAAINVDPTDREAAQGPRSWPGCGPGSSPRPSSPSA</sequence>
<protein>
    <recommendedName>
        <fullName evidence="4">Tetratricopeptide repeat protein</fullName>
    </recommendedName>
</protein>
<feature type="region of interest" description="Disordered" evidence="1">
    <location>
        <begin position="144"/>
        <end position="172"/>
    </location>
</feature>
<accession>A0ABS5C1I5</accession>
<dbReference type="Proteomes" id="UP000676565">
    <property type="component" value="Unassembled WGS sequence"/>
</dbReference>
<evidence type="ECO:0000313" key="3">
    <source>
        <dbReference type="Proteomes" id="UP000676565"/>
    </source>
</evidence>
<proteinExistence type="predicted"/>